<dbReference type="InParanoid" id="A0A2T3ACG2"/>
<sequence length="707" mass="76121">MDAAAWNDQDHGMHHSTDDDIQQFLDMNSMGGFPDGLQFDFGFQPQNGVSHLLQRETLDTPMSGTDAAVIMATTMHDHMPALTSAPLHAAIPSALMPSQPAPGDAISEIDAQIQFLQAQKLQQQQRQLDQQQQQHEQQRRQLEQQQAAFFAQQQSRIVPATPQSLEMRAGDRPYHFQPDHTPQPQQDIYEHFHMKEQLEMSFTPLVSPAVTPLESQFPIDQAFAVPSTYFSPLTSPALHAQSDPLTMLDRAAMGTNTSSPEDMDLETHPPTQSHVQPQNVSDLTKKLRKGSASKSRGKASVGKSPITKPLRKKTGSTPLMNAQALSELADTVEQQPQPIKKVTRLPEPSSNASNSSAAGITDSENSSVSPETLSDMPPPPLPLSRSAKPSPAIHPQNMATPTMGPHLITRTGKHSPATPASLMKLPSPSNANRPDAVADSDVTAAENIESFELPESVSSNSFQKPALTPLITRSPSLRSPALESAASRSSAFQPLPSPVFAKPGKTVSLSGSPQLVAGSSATNTPNLRKTPQLAPRTSKKRASISSSHVSPALRPKISPNIKPLLPGGVTAEDTASRLLASKSNYQNILEGNLVPGVSYPSELSTNLTSKRTSHKIAEQGRRNRINSALQEIATLLPGGALLEAKDSEAESGDKKDSKNGGTPNSKASTVELAIEYIKQLRQEVAEANKRAEEAEKKLEDQKGVSTS</sequence>
<gene>
    <name evidence="4" type="ORF">BD289DRAFT_459899</name>
</gene>
<dbReference type="STRING" id="2025994.A0A2T3ACG2"/>
<dbReference type="CDD" id="cd11392">
    <property type="entry name" value="bHLH_ScPHO4_like"/>
    <property type="match status" value="1"/>
</dbReference>
<feature type="region of interest" description="Disordered" evidence="2">
    <location>
        <begin position="643"/>
        <end position="669"/>
    </location>
</feature>
<dbReference type="AlphaFoldDB" id="A0A2T3ACG2"/>
<dbReference type="InterPro" id="IPR011598">
    <property type="entry name" value="bHLH_dom"/>
</dbReference>
<keyword evidence="1 4" id="KW-0238">DNA-binding</keyword>
<dbReference type="EMBL" id="KZ678413">
    <property type="protein sequence ID" value="PSR91918.1"/>
    <property type="molecule type" value="Genomic_DNA"/>
</dbReference>
<reference evidence="4 5" key="1">
    <citation type="journal article" date="2018" name="Mycol. Prog.">
        <title>Coniella lustricola, a new species from submerged detritus.</title>
        <authorList>
            <person name="Raudabaugh D.B."/>
            <person name="Iturriaga T."/>
            <person name="Carver A."/>
            <person name="Mondo S."/>
            <person name="Pangilinan J."/>
            <person name="Lipzen A."/>
            <person name="He G."/>
            <person name="Amirebrahimi M."/>
            <person name="Grigoriev I.V."/>
            <person name="Miller A.N."/>
        </authorList>
    </citation>
    <scope>NUCLEOTIDE SEQUENCE [LARGE SCALE GENOMIC DNA]</scope>
    <source>
        <strain evidence="4 5">B22-T-1</strain>
    </source>
</reference>
<protein>
    <submittedName>
        <fullName evidence="4">Helix-loop-helix DNA-binding domain-domain-containing protein</fullName>
    </submittedName>
</protein>
<keyword evidence="5" id="KW-1185">Reference proteome</keyword>
<dbReference type="GO" id="GO:0000977">
    <property type="term" value="F:RNA polymerase II transcription regulatory region sequence-specific DNA binding"/>
    <property type="evidence" value="ECO:0007669"/>
    <property type="project" value="TreeGrafter"/>
</dbReference>
<dbReference type="GO" id="GO:0090575">
    <property type="term" value="C:RNA polymerase II transcription regulator complex"/>
    <property type="evidence" value="ECO:0007669"/>
    <property type="project" value="TreeGrafter"/>
</dbReference>
<evidence type="ECO:0000256" key="2">
    <source>
        <dbReference type="SAM" id="MobiDB-lite"/>
    </source>
</evidence>
<feature type="compositionally biased region" description="Low complexity" evidence="2">
    <location>
        <begin position="349"/>
        <end position="358"/>
    </location>
</feature>
<feature type="compositionally biased region" description="Polar residues" evidence="2">
    <location>
        <begin position="659"/>
        <end position="668"/>
    </location>
</feature>
<feature type="region of interest" description="Disordered" evidence="2">
    <location>
        <begin position="252"/>
        <end position="317"/>
    </location>
</feature>
<dbReference type="SUPFAM" id="SSF47459">
    <property type="entry name" value="HLH, helix-loop-helix DNA-binding domain"/>
    <property type="match status" value="1"/>
</dbReference>
<dbReference type="PANTHER" id="PTHR13935:SF106">
    <property type="entry name" value="ACHAETE-SCUTE COMPLEX PROTEIN T5-RELATED"/>
    <property type="match status" value="1"/>
</dbReference>
<evidence type="ECO:0000259" key="3">
    <source>
        <dbReference type="PROSITE" id="PS50888"/>
    </source>
</evidence>
<feature type="compositionally biased region" description="Basic residues" evidence="2">
    <location>
        <begin position="286"/>
        <end position="297"/>
    </location>
</feature>
<dbReference type="PROSITE" id="PS50888">
    <property type="entry name" value="BHLH"/>
    <property type="match status" value="1"/>
</dbReference>
<dbReference type="PANTHER" id="PTHR13935">
    <property type="entry name" value="ACHAETE-SCUTE TRANSCRIPTION FACTOR-RELATED"/>
    <property type="match status" value="1"/>
</dbReference>
<evidence type="ECO:0000313" key="5">
    <source>
        <dbReference type="Proteomes" id="UP000241462"/>
    </source>
</evidence>
<feature type="compositionally biased region" description="Basic and acidic residues" evidence="2">
    <location>
        <begin position="643"/>
        <end position="658"/>
    </location>
</feature>
<evidence type="ECO:0000313" key="4">
    <source>
        <dbReference type="EMBL" id="PSR91918.1"/>
    </source>
</evidence>
<dbReference type="Gene3D" id="4.10.280.10">
    <property type="entry name" value="Helix-loop-helix DNA-binding domain"/>
    <property type="match status" value="1"/>
</dbReference>
<feature type="compositionally biased region" description="Polar residues" evidence="2">
    <location>
        <begin position="269"/>
        <end position="282"/>
    </location>
</feature>
<accession>A0A2T3ACG2</accession>
<feature type="region of interest" description="Disordered" evidence="2">
    <location>
        <begin position="329"/>
        <end position="439"/>
    </location>
</feature>
<dbReference type="Pfam" id="PF00010">
    <property type="entry name" value="HLH"/>
    <property type="match status" value="1"/>
</dbReference>
<feature type="region of interest" description="Disordered" evidence="2">
    <location>
        <begin position="127"/>
        <end position="156"/>
    </location>
</feature>
<feature type="region of interest" description="Disordered" evidence="2">
    <location>
        <begin position="685"/>
        <end position="707"/>
    </location>
</feature>
<feature type="region of interest" description="Disordered" evidence="2">
    <location>
        <begin position="511"/>
        <end position="568"/>
    </location>
</feature>
<name>A0A2T3ACG2_9PEZI</name>
<feature type="compositionally biased region" description="Low complexity" evidence="2">
    <location>
        <begin position="143"/>
        <end position="154"/>
    </location>
</feature>
<dbReference type="Proteomes" id="UP000241462">
    <property type="component" value="Unassembled WGS sequence"/>
</dbReference>
<feature type="compositionally biased region" description="Polar residues" evidence="2">
    <location>
        <begin position="511"/>
        <end position="529"/>
    </location>
</feature>
<dbReference type="InterPro" id="IPR015660">
    <property type="entry name" value="MASH1/Ascl1a-like"/>
</dbReference>
<dbReference type="OrthoDB" id="5344169at2759"/>
<dbReference type="SMART" id="SM00353">
    <property type="entry name" value="HLH"/>
    <property type="match status" value="1"/>
</dbReference>
<feature type="domain" description="BHLH" evidence="3">
    <location>
        <begin position="609"/>
        <end position="680"/>
    </location>
</feature>
<organism evidence="4 5">
    <name type="scientific">Coniella lustricola</name>
    <dbReference type="NCBI Taxonomy" id="2025994"/>
    <lineage>
        <taxon>Eukaryota</taxon>
        <taxon>Fungi</taxon>
        <taxon>Dikarya</taxon>
        <taxon>Ascomycota</taxon>
        <taxon>Pezizomycotina</taxon>
        <taxon>Sordariomycetes</taxon>
        <taxon>Sordariomycetidae</taxon>
        <taxon>Diaporthales</taxon>
        <taxon>Schizoparmaceae</taxon>
        <taxon>Coniella</taxon>
    </lineage>
</organism>
<evidence type="ECO:0000256" key="1">
    <source>
        <dbReference type="ARBA" id="ARBA00023125"/>
    </source>
</evidence>
<proteinExistence type="predicted"/>
<dbReference type="InterPro" id="IPR036638">
    <property type="entry name" value="HLH_DNA-bd_sf"/>
</dbReference>
<dbReference type="GO" id="GO:0046983">
    <property type="term" value="F:protein dimerization activity"/>
    <property type="evidence" value="ECO:0007669"/>
    <property type="project" value="InterPro"/>
</dbReference>
<dbReference type="GO" id="GO:0000981">
    <property type="term" value="F:DNA-binding transcription factor activity, RNA polymerase II-specific"/>
    <property type="evidence" value="ECO:0007669"/>
    <property type="project" value="TreeGrafter"/>
</dbReference>